<name>A0ABR0SI96_9HYPO</name>
<proteinExistence type="predicted"/>
<organism evidence="1 2">
    <name type="scientific">Cladobotryum mycophilum</name>
    <dbReference type="NCBI Taxonomy" id="491253"/>
    <lineage>
        <taxon>Eukaryota</taxon>
        <taxon>Fungi</taxon>
        <taxon>Dikarya</taxon>
        <taxon>Ascomycota</taxon>
        <taxon>Pezizomycotina</taxon>
        <taxon>Sordariomycetes</taxon>
        <taxon>Hypocreomycetidae</taxon>
        <taxon>Hypocreales</taxon>
        <taxon>Hypocreaceae</taxon>
        <taxon>Cladobotryum</taxon>
    </lineage>
</organism>
<dbReference type="Proteomes" id="UP001338125">
    <property type="component" value="Unassembled WGS sequence"/>
</dbReference>
<comment type="caution">
    <text evidence="1">The sequence shown here is derived from an EMBL/GenBank/DDBJ whole genome shotgun (WGS) entry which is preliminary data.</text>
</comment>
<accession>A0ABR0SI96</accession>
<sequence length="430" mass="49669">MAAASHFQQQNEKPCHIGALMPELIDQIILEIGSLRTLGSFITTSRFIYKHFERRKRYIIYHILQKVLGPVLADAQFLLIFPYADVTLDSHYAGRYDPIPSLEVLTKLCHDFYKFDFLASFYIKTLGFLSNEGIGPAGTTAPSRAEQLRVLRAFYRRQIICNGWAPTEREIRWVEEDVAAFSNTREHPNDRLGLLATFDPWELQQVDHVDHFVERLCVALCAATEETVTTAKRSDCTDEPPAQGMSDSEFGNIYSHFEYLVQYMREHTDPVKDAIRILPSLPPLRSQGLTETTPVHLRFIQRYFLIFFRLAWQSHPLILFPDPVRDQWEEQEEGENDSASGPTVDFAGDALELPTFGWVDALDRRDLYWFGEALVEVQRLVPGVTDTFPAHLWGTERWRAFGFALWDRQRVGAMKEVELLKFLRTGWVVY</sequence>
<reference evidence="1 2" key="1">
    <citation type="submission" date="2024-01" db="EMBL/GenBank/DDBJ databases">
        <title>Complete genome of Cladobotryum mycophilum ATHUM6906.</title>
        <authorList>
            <person name="Christinaki A.C."/>
            <person name="Myridakis A.I."/>
            <person name="Kouvelis V.N."/>
        </authorList>
    </citation>
    <scope>NUCLEOTIDE SEQUENCE [LARGE SCALE GENOMIC DNA]</scope>
    <source>
        <strain evidence="1 2">ATHUM6906</strain>
    </source>
</reference>
<evidence type="ECO:0000313" key="2">
    <source>
        <dbReference type="Proteomes" id="UP001338125"/>
    </source>
</evidence>
<keyword evidence="2" id="KW-1185">Reference proteome</keyword>
<evidence type="ECO:0000313" key="1">
    <source>
        <dbReference type="EMBL" id="KAK5991873.1"/>
    </source>
</evidence>
<dbReference type="EMBL" id="JAVFKD010000012">
    <property type="protein sequence ID" value="KAK5991873.1"/>
    <property type="molecule type" value="Genomic_DNA"/>
</dbReference>
<protein>
    <submittedName>
        <fullName evidence="1">Uncharacterized protein</fullName>
    </submittedName>
</protein>
<gene>
    <name evidence="1" type="ORF">PT974_05260</name>
</gene>